<dbReference type="RefSeq" id="WP_199870659.1">
    <property type="nucleotide sequence ID" value="NZ_JAAGPU010000033.1"/>
</dbReference>
<dbReference type="Proteomes" id="UP000481872">
    <property type="component" value="Unassembled WGS sequence"/>
</dbReference>
<evidence type="ECO:0000313" key="4">
    <source>
        <dbReference type="Proteomes" id="UP000481872"/>
    </source>
</evidence>
<dbReference type="InterPro" id="IPR051922">
    <property type="entry name" value="Bact_Sporulation_Assoc"/>
</dbReference>
<dbReference type="EMBL" id="JAAGPU010000033">
    <property type="protein sequence ID" value="NEU06103.1"/>
    <property type="molecule type" value="Genomic_DNA"/>
</dbReference>
<evidence type="ECO:0000313" key="3">
    <source>
        <dbReference type="EMBL" id="NEU06103.1"/>
    </source>
</evidence>
<feature type="domain" description="Sporulation stage II protein D amidase enhancer LytB N-terminal" evidence="2">
    <location>
        <begin position="93"/>
        <end position="197"/>
    </location>
</feature>
<reference evidence="3 4" key="1">
    <citation type="submission" date="2020-02" db="EMBL/GenBank/DDBJ databases">
        <title>Genome assembly of a novel Clostridium senegalense strain.</title>
        <authorList>
            <person name="Gupta T.B."/>
            <person name="Jauregui R."/>
            <person name="Maclean P."/>
            <person name="Nawarathana A."/>
            <person name="Brightwell G."/>
        </authorList>
    </citation>
    <scope>NUCLEOTIDE SEQUENCE [LARGE SCALE GENOMIC DNA]</scope>
    <source>
        <strain evidence="3 4">AGRFS4</strain>
    </source>
</reference>
<dbReference type="InterPro" id="IPR013693">
    <property type="entry name" value="SpoIID/LytB_N"/>
</dbReference>
<name>A0A6M0H7T1_9CLOT</name>
<proteinExistence type="predicted"/>
<keyword evidence="4" id="KW-1185">Reference proteome</keyword>
<comment type="caution">
    <text evidence="3">The sequence shown here is derived from an EMBL/GenBank/DDBJ whole genome shotgun (WGS) entry which is preliminary data.</text>
</comment>
<dbReference type="NCBIfam" id="TIGR02669">
    <property type="entry name" value="SpoIID_LytB"/>
    <property type="match status" value="1"/>
</dbReference>
<dbReference type="PANTHER" id="PTHR30032">
    <property type="entry name" value="N-ACETYLMURAMOYL-L-ALANINE AMIDASE-RELATED"/>
    <property type="match status" value="1"/>
</dbReference>
<accession>A0A6M0H7T1</accession>
<gene>
    <name evidence="3" type="primary">spoIID</name>
    <name evidence="3" type="ORF">G3M99_14815</name>
</gene>
<feature type="transmembrane region" description="Helical" evidence="1">
    <location>
        <begin position="21"/>
        <end position="47"/>
    </location>
</feature>
<dbReference type="GO" id="GO:0030288">
    <property type="term" value="C:outer membrane-bounded periplasmic space"/>
    <property type="evidence" value="ECO:0007669"/>
    <property type="project" value="TreeGrafter"/>
</dbReference>
<dbReference type="Pfam" id="PF08486">
    <property type="entry name" value="SpoIID"/>
    <property type="match status" value="1"/>
</dbReference>
<dbReference type="InterPro" id="IPR014225">
    <property type="entry name" value="Spore_II_D_firmicutes"/>
</dbReference>
<keyword evidence="1" id="KW-0812">Transmembrane</keyword>
<keyword evidence="1" id="KW-0472">Membrane</keyword>
<dbReference type="GO" id="GO:0030435">
    <property type="term" value="P:sporulation resulting in formation of a cellular spore"/>
    <property type="evidence" value="ECO:0007669"/>
    <property type="project" value="InterPro"/>
</dbReference>
<dbReference type="PANTHER" id="PTHR30032:SF4">
    <property type="entry name" value="AMIDASE ENHANCER"/>
    <property type="match status" value="1"/>
</dbReference>
<dbReference type="AlphaFoldDB" id="A0A6M0H7T1"/>
<evidence type="ECO:0000256" key="1">
    <source>
        <dbReference type="SAM" id="Phobius"/>
    </source>
</evidence>
<dbReference type="NCBIfam" id="TIGR02870">
    <property type="entry name" value="spore_II_D"/>
    <property type="match status" value="1"/>
</dbReference>
<sequence>MRNLKNKIKLNAHSVSISEKMASQIISVLTFVALGVMFLLASTYFILGGNIKEKNNDISSFEIGKRDIKENKVAKKNLVEDIKVDTVKVYLTKQDRVVELPIEEYIKGVISSEMPINFEIEALKAQAVAARTYTVAHTKAIGGGCNKGNGSDLCDTTHCQVYLSKEEKIQMWGVKGESNWKKVEEAVNATKGQVLSYDGGLASGAYYFSTSSGKTENSEDVFVNALPYLRSVESKGEENAPRYKSVVPISYADFIEKANSEYNANMSLNNIKDQIKILERTDGGSIKSIKLGTATISGPKFRSLYGLNSANFEINYLDNDMEISCTGFGHGVGMSQWGANNMASEGKTYKDILQHYYTGINLEQINKK</sequence>
<dbReference type="InterPro" id="IPR013486">
    <property type="entry name" value="SpoIID/LytB"/>
</dbReference>
<keyword evidence="1" id="KW-1133">Transmembrane helix</keyword>
<organism evidence="3 4">
    <name type="scientific">Clostridium senegalense</name>
    <dbReference type="NCBI Taxonomy" id="1465809"/>
    <lineage>
        <taxon>Bacteria</taxon>
        <taxon>Bacillati</taxon>
        <taxon>Bacillota</taxon>
        <taxon>Clostridia</taxon>
        <taxon>Eubacteriales</taxon>
        <taxon>Clostridiaceae</taxon>
        <taxon>Clostridium</taxon>
    </lineage>
</organism>
<evidence type="ECO:0000259" key="2">
    <source>
        <dbReference type="Pfam" id="PF08486"/>
    </source>
</evidence>
<protein>
    <submittedName>
        <fullName evidence="3">Stage II sporulation protein D</fullName>
    </submittedName>
</protein>